<dbReference type="EC" id="3.6.5.-" evidence="3"/>
<dbReference type="Pfam" id="PF21018">
    <property type="entry name" value="BipA_C"/>
    <property type="match status" value="1"/>
</dbReference>
<keyword evidence="3" id="KW-0963">Cytoplasm</keyword>
<dbReference type="GO" id="GO:0005525">
    <property type="term" value="F:GTP binding"/>
    <property type="evidence" value="ECO:0007669"/>
    <property type="project" value="UniProtKB-UniRule"/>
</dbReference>
<comment type="subcellular location">
    <subcellularLocation>
        <location evidence="3">Cytoplasm</location>
    </subcellularLocation>
    <text evidence="3">Binds to ribosomes.</text>
</comment>
<dbReference type="GO" id="GO:1990904">
    <property type="term" value="C:ribonucleoprotein complex"/>
    <property type="evidence" value="ECO:0007669"/>
    <property type="project" value="TreeGrafter"/>
</dbReference>
<dbReference type="InterPro" id="IPR000640">
    <property type="entry name" value="EFG_V-like"/>
</dbReference>
<dbReference type="GO" id="GO:0003924">
    <property type="term" value="F:GTPase activity"/>
    <property type="evidence" value="ECO:0007669"/>
    <property type="project" value="UniProtKB-UniRule"/>
</dbReference>
<dbReference type="GO" id="GO:0043022">
    <property type="term" value="F:ribosome binding"/>
    <property type="evidence" value="ECO:0007669"/>
    <property type="project" value="UniProtKB-UniRule"/>
</dbReference>
<dbReference type="HAMAP" id="MF_00849">
    <property type="entry name" value="BipA"/>
    <property type="match status" value="1"/>
</dbReference>
<dbReference type="Gene3D" id="2.40.30.10">
    <property type="entry name" value="Translation factors"/>
    <property type="match status" value="1"/>
</dbReference>
<dbReference type="Pfam" id="PF00679">
    <property type="entry name" value="EFG_C"/>
    <property type="match status" value="1"/>
</dbReference>
<dbReference type="InterPro" id="IPR031157">
    <property type="entry name" value="G_TR_CS"/>
</dbReference>
<keyword evidence="3" id="KW-0690">Ribosome biogenesis</keyword>
<reference evidence="5 6" key="1">
    <citation type="submission" date="2020-01" db="EMBL/GenBank/DDBJ databases">
        <title>Ponticoccus aerotolerans gen. nov., sp. nov., an anaerobic bacterium and proposal of Ponticoccusceae fam. nov., Ponticoccusles ord. nov. and Ponticoccuse classis nov. in the phylum Kiritimatiellaeota.</title>
        <authorList>
            <person name="Zhou L.Y."/>
            <person name="Du Z.J."/>
        </authorList>
    </citation>
    <scope>NUCLEOTIDE SEQUENCE [LARGE SCALE GENOMIC DNA]</scope>
    <source>
        <strain evidence="5 6">S-5007</strain>
    </source>
</reference>
<feature type="binding site" evidence="3">
    <location>
        <begin position="16"/>
        <end position="21"/>
    </location>
    <ligand>
        <name>GTP</name>
        <dbReference type="ChEBI" id="CHEBI:37565"/>
    </ligand>
</feature>
<dbReference type="RefSeq" id="WP_160627857.1">
    <property type="nucleotide sequence ID" value="NZ_CP047593.1"/>
</dbReference>
<keyword evidence="6" id="KW-1185">Reference proteome</keyword>
<dbReference type="InterPro" id="IPR047042">
    <property type="entry name" value="BipA_II"/>
</dbReference>
<dbReference type="FunFam" id="2.40.50.250:FF:000001">
    <property type="entry name" value="GTP-binding protein TypA"/>
    <property type="match status" value="1"/>
</dbReference>
<dbReference type="InterPro" id="IPR000795">
    <property type="entry name" value="T_Tr_GTP-bd_dom"/>
</dbReference>
<dbReference type="Pfam" id="PF00009">
    <property type="entry name" value="GTP_EFTU"/>
    <property type="match status" value="1"/>
</dbReference>
<proteinExistence type="inferred from homology"/>
<organism evidence="5 6">
    <name type="scientific">Tichowtungia aerotolerans</name>
    <dbReference type="NCBI Taxonomy" id="2697043"/>
    <lineage>
        <taxon>Bacteria</taxon>
        <taxon>Pseudomonadati</taxon>
        <taxon>Kiritimatiellota</taxon>
        <taxon>Tichowtungiia</taxon>
        <taxon>Tichowtungiales</taxon>
        <taxon>Tichowtungiaceae</taxon>
        <taxon>Tichowtungia</taxon>
    </lineage>
</organism>
<evidence type="ECO:0000259" key="4">
    <source>
        <dbReference type="PROSITE" id="PS51722"/>
    </source>
</evidence>
<dbReference type="FunFam" id="2.40.30.10:FF:000016">
    <property type="entry name" value="GTP-binding protein TypA"/>
    <property type="match status" value="1"/>
</dbReference>
<dbReference type="InterPro" id="IPR042116">
    <property type="entry name" value="TypA/BipA_C"/>
</dbReference>
<dbReference type="NCBIfam" id="TIGR00231">
    <property type="entry name" value="small_GTP"/>
    <property type="match status" value="1"/>
</dbReference>
<dbReference type="InterPro" id="IPR006298">
    <property type="entry name" value="BipA"/>
</dbReference>
<dbReference type="InterPro" id="IPR047041">
    <property type="entry name" value="BipA_GTP-bd_dom"/>
</dbReference>
<dbReference type="InterPro" id="IPR004161">
    <property type="entry name" value="EFTu-like_2"/>
</dbReference>
<name>A0A6P1MA69_9BACT</name>
<dbReference type="GO" id="GO:0000049">
    <property type="term" value="F:tRNA binding"/>
    <property type="evidence" value="ECO:0007669"/>
    <property type="project" value="UniProtKB-KW"/>
</dbReference>
<dbReference type="PRINTS" id="PR00315">
    <property type="entry name" value="ELONGATNFCT"/>
</dbReference>
<dbReference type="EMBL" id="CP047593">
    <property type="protein sequence ID" value="QHI68988.1"/>
    <property type="molecule type" value="Genomic_DNA"/>
</dbReference>
<keyword evidence="3" id="KW-0378">Hydrolase</keyword>
<dbReference type="InterPro" id="IPR035647">
    <property type="entry name" value="EFG_III/V"/>
</dbReference>
<dbReference type="GO" id="GO:0000027">
    <property type="term" value="P:ribosomal large subunit assembly"/>
    <property type="evidence" value="ECO:0007669"/>
    <property type="project" value="UniProtKB-UniRule"/>
</dbReference>
<sequence length="599" mass="66816">MRNENIRNVAIIAHVDHGKTTLVDQIIKQAHILRDSEFQECMLDSNDLERERGITILSKNISVVYNGVKINVIDTPGHSDFGGQVERVLNLADGVLLLVDSAEGPMPQTRFVLDKALELNLKPVVIVNKADKPDARCDEVHDMVFDLFCELEANDDQLDFPMLYASGRDGWAVKDLDDPRDSIKPIMDAIVEHIPGPPVHEGAVQMQATTLDYNDYVGRIGIGRVYRGTLDLKTPVSIVKRDGTVRPVQLKEIHTFEGLGRVKKESIECGDLCAISGIVDIDIGDTIADREHPEALPLIALDEPTLSMTFRVNDSPFFGKDGKYVTSRHIRERLLKECERDVALRVEEAGGDSFIVSGRGVLHLSILIENMRREGFELTVAQPQVIYHEKHGKKEEPIEILTVDVPDEFAGKAIELIGTRRGEMVRMDQHGVRKNIVFHIPTRGLIGIRSKLMTASAGEAVVSHRFVHYGPFAGEIETRNNGVLVSMGNGAAVAYAIDALQQRGVFFIDPGEECYEGMIVAEHCLDKDLPVNVQKAKQLTNVRASGTDRAMKIAPAQKQSLEEALEYIASDELVEVTPNHIRLRKRWLTENERKRMAKK</sequence>
<dbReference type="FunFam" id="3.40.50.300:FF:000055">
    <property type="entry name" value="GTP-binding protein TypA"/>
    <property type="match status" value="1"/>
</dbReference>
<dbReference type="FunFam" id="3.30.70.870:FF:000003">
    <property type="entry name" value="GTP-binding protein TypA"/>
    <property type="match status" value="1"/>
</dbReference>
<dbReference type="CDD" id="cd01891">
    <property type="entry name" value="TypA_BipA"/>
    <property type="match status" value="1"/>
</dbReference>
<comment type="function">
    <text evidence="3">A 50S ribosomal subunit assembly protein with GTPase activity, required for 50S subunit assembly at low temperatures, may also play a role in translation. Binds GTP and analogs. Binds the 70S ribosome between the 30S and 50S subunits, in a similar position as ribosome-bound EF-G; it contacts a number of ribosomal proteins, both rRNAs and the A-site tRNA.</text>
</comment>
<evidence type="ECO:0000256" key="3">
    <source>
        <dbReference type="HAMAP-Rule" id="MF_00849"/>
    </source>
</evidence>
<evidence type="ECO:0000256" key="1">
    <source>
        <dbReference type="ARBA" id="ARBA00023134"/>
    </source>
</evidence>
<dbReference type="GO" id="GO:0009409">
    <property type="term" value="P:response to cold"/>
    <property type="evidence" value="ECO:0007669"/>
    <property type="project" value="UniProtKB-ARBA"/>
</dbReference>
<evidence type="ECO:0000256" key="2">
    <source>
        <dbReference type="ARBA" id="ARBA00048548"/>
    </source>
</evidence>
<dbReference type="GO" id="GO:0010467">
    <property type="term" value="P:gene expression"/>
    <property type="evidence" value="ECO:0007669"/>
    <property type="project" value="UniProtKB-ARBA"/>
</dbReference>
<protein>
    <recommendedName>
        <fullName evidence="3">Large ribosomal subunit assembly factor BipA</fullName>
        <ecNumber evidence="3">3.6.5.-</ecNumber>
    </recommendedName>
    <alternativeName>
        <fullName evidence="3">GTP-binding protein BipA</fullName>
    </alternativeName>
</protein>
<dbReference type="KEGG" id="taer:GT409_05830"/>
<dbReference type="FunFam" id="3.30.70.240:FF:000002">
    <property type="entry name" value="GTP-binding protein TypA"/>
    <property type="match status" value="1"/>
</dbReference>
<dbReference type="NCBIfam" id="TIGR01394">
    <property type="entry name" value="TypA_BipA"/>
    <property type="match status" value="1"/>
</dbReference>
<dbReference type="InterPro" id="IPR005225">
    <property type="entry name" value="Small_GTP-bd"/>
</dbReference>
<accession>A0A6P1MA69</accession>
<keyword evidence="3" id="KW-0547">Nucleotide-binding</keyword>
<dbReference type="InterPro" id="IPR035651">
    <property type="entry name" value="BipA_V"/>
</dbReference>
<dbReference type="GO" id="GO:0019843">
    <property type="term" value="F:rRNA binding"/>
    <property type="evidence" value="ECO:0007669"/>
    <property type="project" value="UniProtKB-KW"/>
</dbReference>
<keyword evidence="3" id="KW-0699">rRNA-binding</keyword>
<dbReference type="InterPro" id="IPR047043">
    <property type="entry name" value="BipA_III"/>
</dbReference>
<dbReference type="InterPro" id="IPR009000">
    <property type="entry name" value="Transl_B-barrel_sf"/>
</dbReference>
<comment type="similarity">
    <text evidence="3">Belongs to the TRAFAC class translation factor GTPase superfamily. Classic translation factor GTPase family. BipA subfamily.</text>
</comment>
<dbReference type="Gene3D" id="3.40.50.300">
    <property type="entry name" value="P-loop containing nucleotide triphosphate hydrolases"/>
    <property type="match status" value="1"/>
</dbReference>
<dbReference type="Gene3D" id="3.30.70.240">
    <property type="match status" value="1"/>
</dbReference>
<dbReference type="Gene3D" id="3.30.70.870">
    <property type="entry name" value="Elongation Factor G (Translational Gtpase), domain 3"/>
    <property type="match status" value="1"/>
</dbReference>
<comment type="catalytic activity">
    <reaction evidence="2 3">
        <text>GTP + H2O = GDP + phosphate + H(+)</text>
        <dbReference type="Rhea" id="RHEA:19669"/>
        <dbReference type="ChEBI" id="CHEBI:15377"/>
        <dbReference type="ChEBI" id="CHEBI:15378"/>
        <dbReference type="ChEBI" id="CHEBI:37565"/>
        <dbReference type="ChEBI" id="CHEBI:43474"/>
        <dbReference type="ChEBI" id="CHEBI:58189"/>
    </reaction>
</comment>
<dbReference type="AlphaFoldDB" id="A0A6P1MA69"/>
<dbReference type="CDD" id="cd03710">
    <property type="entry name" value="BipA_TypA_C"/>
    <property type="match status" value="1"/>
</dbReference>
<dbReference type="InterPro" id="IPR048876">
    <property type="entry name" value="BipA_C"/>
</dbReference>
<dbReference type="SUPFAM" id="SSF50447">
    <property type="entry name" value="Translation proteins"/>
    <property type="match status" value="1"/>
</dbReference>
<evidence type="ECO:0000313" key="6">
    <source>
        <dbReference type="Proteomes" id="UP000464954"/>
    </source>
</evidence>
<dbReference type="PROSITE" id="PS51722">
    <property type="entry name" value="G_TR_2"/>
    <property type="match status" value="1"/>
</dbReference>
<dbReference type="PANTHER" id="PTHR42908:SF8">
    <property type="entry name" value="TR-TYPE G DOMAIN-CONTAINING PROTEIN"/>
    <property type="match status" value="1"/>
</dbReference>
<dbReference type="SMART" id="SM00838">
    <property type="entry name" value="EFG_C"/>
    <property type="match status" value="1"/>
</dbReference>
<keyword evidence="3" id="KW-0694">RNA-binding</keyword>
<dbReference type="Proteomes" id="UP000464954">
    <property type="component" value="Chromosome"/>
</dbReference>
<dbReference type="CDD" id="cd16263">
    <property type="entry name" value="BipA_III"/>
    <property type="match status" value="1"/>
</dbReference>
<keyword evidence="1 3" id="KW-0342">GTP-binding</keyword>
<feature type="domain" description="Tr-type G" evidence="4">
    <location>
        <begin position="4"/>
        <end position="199"/>
    </location>
</feature>
<dbReference type="PANTHER" id="PTHR42908">
    <property type="entry name" value="TRANSLATION ELONGATION FACTOR-RELATED"/>
    <property type="match status" value="1"/>
</dbReference>
<dbReference type="PROSITE" id="PS00301">
    <property type="entry name" value="G_TR_1"/>
    <property type="match status" value="1"/>
</dbReference>
<dbReference type="Pfam" id="PF03144">
    <property type="entry name" value="GTP_EFTU_D2"/>
    <property type="match status" value="1"/>
</dbReference>
<comment type="caution">
    <text evidence="3">Lacks conserved residue(s) required for the propagation of feature annotation.</text>
</comment>
<dbReference type="SUPFAM" id="SSF52540">
    <property type="entry name" value="P-loop containing nucleoside triphosphate hydrolases"/>
    <property type="match status" value="1"/>
</dbReference>
<dbReference type="SUPFAM" id="SSF54980">
    <property type="entry name" value="EF-G C-terminal domain-like"/>
    <property type="match status" value="2"/>
</dbReference>
<dbReference type="GO" id="GO:0005829">
    <property type="term" value="C:cytosol"/>
    <property type="evidence" value="ECO:0007669"/>
    <property type="project" value="TreeGrafter"/>
</dbReference>
<gene>
    <name evidence="5" type="primary">typA</name>
    <name evidence="3" type="synonym">bipA</name>
    <name evidence="5" type="ORF">GT409_05830</name>
</gene>
<keyword evidence="3" id="KW-0820">tRNA-binding</keyword>
<dbReference type="InterPro" id="IPR027417">
    <property type="entry name" value="P-loop_NTPase"/>
</dbReference>
<dbReference type="Gene3D" id="2.40.50.250">
    <property type="entry name" value="bipa protein"/>
    <property type="match status" value="1"/>
</dbReference>
<evidence type="ECO:0000313" key="5">
    <source>
        <dbReference type="EMBL" id="QHI68988.1"/>
    </source>
</evidence>
<dbReference type="CDD" id="cd03691">
    <property type="entry name" value="BipA_TypA_II"/>
    <property type="match status" value="1"/>
</dbReference>
<comment type="subunit">
    <text evidence="3">Monomer.</text>
</comment>